<evidence type="ECO:0000313" key="3">
    <source>
        <dbReference type="Proteomes" id="UP001610990"/>
    </source>
</evidence>
<protein>
    <submittedName>
        <fullName evidence="2">Helix-turn-helix domain-containing protein</fullName>
    </submittedName>
</protein>
<comment type="caution">
    <text evidence="2">The sequence shown here is derived from an EMBL/GenBank/DDBJ whole genome shotgun (WGS) entry which is preliminary data.</text>
</comment>
<dbReference type="RefSeq" id="WP_397673751.1">
    <property type="nucleotide sequence ID" value="NZ_JBIRFW010000003.1"/>
</dbReference>
<evidence type="ECO:0000256" key="1">
    <source>
        <dbReference type="SAM" id="MobiDB-lite"/>
    </source>
</evidence>
<dbReference type="InterPro" id="IPR009057">
    <property type="entry name" value="Homeodomain-like_sf"/>
</dbReference>
<evidence type="ECO:0000313" key="2">
    <source>
        <dbReference type="EMBL" id="MFH8586685.1"/>
    </source>
</evidence>
<dbReference type="Pfam" id="PF13551">
    <property type="entry name" value="HTH_29"/>
    <property type="match status" value="1"/>
</dbReference>
<dbReference type="SUPFAM" id="SSF46689">
    <property type="entry name" value="Homeodomain-like"/>
    <property type="match status" value="1"/>
</dbReference>
<name>A0ABW7RF53_9ACTN</name>
<feature type="compositionally biased region" description="Polar residues" evidence="1">
    <location>
        <begin position="286"/>
        <end position="296"/>
    </location>
</feature>
<sequence length="339" mass="37779">MRLKKMAYGHKTEHRLRVRAQVVLHATRGRSNARIARETGLHLDTVRRWRGRFAQVGLPGLKDRRRCGRPASFTPLQLPRSRRWPAGCPAETGVPISRWSCPELAREAALRGIAAFVSASTVRRWLDQDALKPWPHRSWIFRPVAEEAPEPENRQRDRTAMYGNCTRYRVKGIPGVKDRSFDALQDAKTWLAQAQTDARRGEFVDPRDGAISLKEYIATPWWPTQSGDPSVIEGSSRGCGGTLFPIWGLSRSTPSARKSCGTGRSGWRRISVRPRSGLSGRHSPESSRPLSRTVASDATHAAPARSGLLPPHPAESKRGRPNGCWPYGRPCRTATGFSS</sequence>
<dbReference type="Proteomes" id="UP001610990">
    <property type="component" value="Unassembled WGS sequence"/>
</dbReference>
<keyword evidence="3" id="KW-1185">Reference proteome</keyword>
<organism evidence="2 3">
    <name type="scientific">Streptomyces celluloflavus</name>
    <dbReference type="NCBI Taxonomy" id="58344"/>
    <lineage>
        <taxon>Bacteria</taxon>
        <taxon>Bacillati</taxon>
        <taxon>Actinomycetota</taxon>
        <taxon>Actinomycetes</taxon>
        <taxon>Kitasatosporales</taxon>
        <taxon>Streptomycetaceae</taxon>
        <taxon>Streptomyces</taxon>
    </lineage>
</organism>
<feature type="region of interest" description="Disordered" evidence="1">
    <location>
        <begin position="253"/>
        <end position="329"/>
    </location>
</feature>
<reference evidence="2 3" key="1">
    <citation type="submission" date="2024-10" db="EMBL/GenBank/DDBJ databases">
        <title>The Natural Products Discovery Center: Release of the First 8490 Sequenced Strains for Exploring Actinobacteria Biosynthetic Diversity.</title>
        <authorList>
            <person name="Kalkreuter E."/>
            <person name="Kautsar S.A."/>
            <person name="Yang D."/>
            <person name="Bader C.D."/>
            <person name="Teijaro C.N."/>
            <person name="Fluegel L."/>
            <person name="Davis C.M."/>
            <person name="Simpson J.R."/>
            <person name="Lauterbach L."/>
            <person name="Steele A.D."/>
            <person name="Gui C."/>
            <person name="Meng S."/>
            <person name="Li G."/>
            <person name="Viehrig K."/>
            <person name="Ye F."/>
            <person name="Su P."/>
            <person name="Kiefer A.F."/>
            <person name="Nichols A."/>
            <person name="Cepeda A.J."/>
            <person name="Yan W."/>
            <person name="Fan B."/>
            <person name="Jiang Y."/>
            <person name="Adhikari A."/>
            <person name="Zheng C.-J."/>
            <person name="Schuster L."/>
            <person name="Cowan T.M."/>
            <person name="Smanski M.J."/>
            <person name="Chevrette M.G."/>
            <person name="De Carvalho L.P.S."/>
            <person name="Shen B."/>
        </authorList>
    </citation>
    <scope>NUCLEOTIDE SEQUENCE [LARGE SCALE GENOMIC DNA]</scope>
    <source>
        <strain evidence="2 3">NPDC018013</strain>
    </source>
</reference>
<accession>A0ABW7RF53</accession>
<gene>
    <name evidence="2" type="ORF">ACH4GP_20175</name>
</gene>
<dbReference type="EMBL" id="JBIRGH010000011">
    <property type="protein sequence ID" value="MFH8586685.1"/>
    <property type="molecule type" value="Genomic_DNA"/>
</dbReference>
<proteinExistence type="predicted"/>